<reference evidence="4 5" key="1">
    <citation type="journal article" date="2010" name="Cell">
        <title>The genome of Naegleria gruberi illuminates early eukaryotic versatility.</title>
        <authorList>
            <person name="Fritz-Laylin L.K."/>
            <person name="Prochnik S.E."/>
            <person name="Ginger M.L."/>
            <person name="Dacks J.B."/>
            <person name="Carpenter M.L."/>
            <person name="Field M.C."/>
            <person name="Kuo A."/>
            <person name="Paredez A."/>
            <person name="Chapman J."/>
            <person name="Pham J."/>
            <person name="Shu S."/>
            <person name="Neupane R."/>
            <person name="Cipriano M."/>
            <person name="Mancuso J."/>
            <person name="Tu H."/>
            <person name="Salamov A."/>
            <person name="Lindquist E."/>
            <person name="Shapiro H."/>
            <person name="Lucas S."/>
            <person name="Grigoriev I.V."/>
            <person name="Cande W.Z."/>
            <person name="Fulton C."/>
            <person name="Rokhsar D.S."/>
            <person name="Dawson S.C."/>
        </authorList>
    </citation>
    <scope>NUCLEOTIDE SEQUENCE [LARGE SCALE GENOMIC DNA]</scope>
    <source>
        <strain evidence="4 5">NEG-M</strain>
    </source>
</reference>
<dbReference type="FunCoup" id="D2VW47">
    <property type="interactions" value="85"/>
</dbReference>
<keyword evidence="5" id="KW-1185">Reference proteome</keyword>
<dbReference type="OMA" id="WMSDIPQ"/>
<dbReference type="SUPFAM" id="SSF51735">
    <property type="entry name" value="NAD(P)-binding Rossmann-fold domains"/>
    <property type="match status" value="1"/>
</dbReference>
<dbReference type="Pfam" id="PF16884">
    <property type="entry name" value="ADH_N_2"/>
    <property type="match status" value="1"/>
</dbReference>
<dbReference type="RefSeq" id="XP_002671697.1">
    <property type="nucleotide sequence ID" value="XM_002671651.1"/>
</dbReference>
<proteinExistence type="predicted"/>
<dbReference type="PANTHER" id="PTHR43205">
    <property type="entry name" value="PROSTAGLANDIN REDUCTASE"/>
    <property type="match status" value="1"/>
</dbReference>
<dbReference type="InterPro" id="IPR045010">
    <property type="entry name" value="MDR_fam"/>
</dbReference>
<dbReference type="OrthoDB" id="809632at2759"/>
<dbReference type="EMBL" id="GG738903">
    <property type="protein sequence ID" value="EFC38953.1"/>
    <property type="molecule type" value="Genomic_DNA"/>
</dbReference>
<feature type="domain" description="Alcohol dehydrogenase-like C-terminal" evidence="2">
    <location>
        <begin position="235"/>
        <end position="374"/>
    </location>
</feature>
<dbReference type="InterPro" id="IPR013149">
    <property type="entry name" value="ADH-like_C"/>
</dbReference>
<feature type="domain" description="Oxidoreductase N-terminal" evidence="3">
    <location>
        <begin position="69"/>
        <end position="171"/>
    </location>
</feature>
<dbReference type="Gene3D" id="3.90.180.10">
    <property type="entry name" value="Medium-chain alcohol dehydrogenases, catalytic domain"/>
    <property type="match status" value="1"/>
</dbReference>
<dbReference type="Pfam" id="PF00107">
    <property type="entry name" value="ADH_zinc_N"/>
    <property type="match status" value="1"/>
</dbReference>
<evidence type="ECO:0000259" key="2">
    <source>
        <dbReference type="Pfam" id="PF00107"/>
    </source>
</evidence>
<dbReference type="FunFam" id="3.40.50.720:FF:000121">
    <property type="entry name" value="Prostaglandin reductase 2"/>
    <property type="match status" value="1"/>
</dbReference>
<accession>D2VW47</accession>
<dbReference type="Proteomes" id="UP000006671">
    <property type="component" value="Unassembled WGS sequence"/>
</dbReference>
<dbReference type="eggNOG" id="KOG1196">
    <property type="taxonomic scope" value="Eukaryota"/>
</dbReference>
<dbReference type="InterPro" id="IPR011032">
    <property type="entry name" value="GroES-like_sf"/>
</dbReference>
<gene>
    <name evidence="4" type="ORF">NAEGRDRAFT_73247</name>
</gene>
<dbReference type="KEGG" id="ngr:NAEGRDRAFT_73247"/>
<evidence type="ECO:0000259" key="3">
    <source>
        <dbReference type="Pfam" id="PF16884"/>
    </source>
</evidence>
<dbReference type="PANTHER" id="PTHR43205:SF7">
    <property type="entry name" value="PROSTAGLANDIN REDUCTASE 1"/>
    <property type="match status" value="1"/>
</dbReference>
<evidence type="ECO:0000256" key="1">
    <source>
        <dbReference type="ARBA" id="ARBA00023002"/>
    </source>
</evidence>
<sequence>MSLHHPSPSVDNNASRMQRRLNTLYSHLVMASNFSPINDLGMMKNYHDEIIVENNKTNAAGGKEKTTSILMNKFPKGMIEESDFKIVQVDFEQPLASEGDWIVIKLLQLSVDPYMRARMAPKTPKGYFPAFKLNEPLHGGCIAKVLSSSTSVQHRYKQGDLLFGYFNWQLVQKVTVGAKFETIYQIVKIDPKLKVPSSNYLGILGMPGVTAYHGFLDICQPKKGEVVVVSAASGAVGSIVGQIAKLKGCFVIGISGGSEEAMKELKSAGFDSLINYKDYPSTSTLKTAIEKASPSKEVDCYFDNVGGYILDAVTLCMAKYGRMSLCGAISQYNDTGAEMGPRMNSLYVVRELKVQGFLISSYQKRYQEAVQQLAQWTLEGKLKALETKVKGFENTPKAIIRLFSGEQKLGKMIVDCVE</sequence>
<evidence type="ECO:0000313" key="4">
    <source>
        <dbReference type="EMBL" id="EFC38953.1"/>
    </source>
</evidence>
<dbReference type="InParanoid" id="D2VW47"/>
<dbReference type="InterPro" id="IPR041694">
    <property type="entry name" value="ADH_N_2"/>
</dbReference>
<dbReference type="GeneID" id="8850807"/>
<dbReference type="AlphaFoldDB" id="D2VW47"/>
<dbReference type="InterPro" id="IPR036291">
    <property type="entry name" value="NAD(P)-bd_dom_sf"/>
</dbReference>
<keyword evidence="1" id="KW-0560">Oxidoreductase</keyword>
<dbReference type="SUPFAM" id="SSF50129">
    <property type="entry name" value="GroES-like"/>
    <property type="match status" value="1"/>
</dbReference>
<protein>
    <submittedName>
        <fullName evidence="4">Predicted protein</fullName>
    </submittedName>
</protein>
<dbReference type="GO" id="GO:0016628">
    <property type="term" value="F:oxidoreductase activity, acting on the CH-CH group of donors, NAD or NADP as acceptor"/>
    <property type="evidence" value="ECO:0007669"/>
    <property type="project" value="InterPro"/>
</dbReference>
<evidence type="ECO:0000313" key="5">
    <source>
        <dbReference type="Proteomes" id="UP000006671"/>
    </source>
</evidence>
<dbReference type="VEuPathDB" id="AmoebaDB:NAEGRDRAFT_73247"/>
<dbReference type="Gene3D" id="3.40.50.720">
    <property type="entry name" value="NAD(P)-binding Rossmann-like Domain"/>
    <property type="match status" value="1"/>
</dbReference>
<organism evidence="5">
    <name type="scientific">Naegleria gruberi</name>
    <name type="common">Amoeba</name>
    <dbReference type="NCBI Taxonomy" id="5762"/>
    <lineage>
        <taxon>Eukaryota</taxon>
        <taxon>Discoba</taxon>
        <taxon>Heterolobosea</taxon>
        <taxon>Tetramitia</taxon>
        <taxon>Eutetramitia</taxon>
        <taxon>Vahlkampfiidae</taxon>
        <taxon>Naegleria</taxon>
    </lineage>
</organism>
<name>D2VW47_NAEGR</name>
<dbReference type="CDD" id="cd05288">
    <property type="entry name" value="PGDH"/>
    <property type="match status" value="1"/>
</dbReference>